<evidence type="ECO:0000313" key="2">
    <source>
        <dbReference type="Proteomes" id="UP000297703"/>
    </source>
</evidence>
<comment type="caution">
    <text evidence="1">The sequence shown here is derived from an EMBL/GenBank/DDBJ whole genome shotgun (WGS) entry which is preliminary data.</text>
</comment>
<organism evidence="1 2">
    <name type="scientific">Platysternon megacephalum</name>
    <name type="common">big-headed turtle</name>
    <dbReference type="NCBI Taxonomy" id="55544"/>
    <lineage>
        <taxon>Eukaryota</taxon>
        <taxon>Metazoa</taxon>
        <taxon>Chordata</taxon>
        <taxon>Craniata</taxon>
        <taxon>Vertebrata</taxon>
        <taxon>Euteleostomi</taxon>
        <taxon>Archelosauria</taxon>
        <taxon>Testudinata</taxon>
        <taxon>Testudines</taxon>
        <taxon>Cryptodira</taxon>
        <taxon>Durocryptodira</taxon>
        <taxon>Testudinoidea</taxon>
        <taxon>Platysternidae</taxon>
        <taxon>Platysternon</taxon>
    </lineage>
</organism>
<name>A0A4D9EVM1_9SAUR</name>
<accession>A0A4D9EVM1</accession>
<sequence length="106" mass="12322">MGKETRPVFCYLCLFLKDALSDILKMFPDLPRCVNMPTLYAPKTTDMCIHLKKLNCNLIAVRKDSYFLVNARKNFFYSWNMKANVLTKNYILKRATLVGKILTCNC</sequence>
<reference evidence="1 2" key="2">
    <citation type="submission" date="2019-04" db="EMBL/GenBank/DDBJ databases">
        <title>The genome sequence of big-headed turtle.</title>
        <authorList>
            <person name="Gong S."/>
        </authorList>
    </citation>
    <scope>NUCLEOTIDE SEQUENCE [LARGE SCALE GENOMIC DNA]</scope>
    <source>
        <strain evidence="1">DO16091913</strain>
        <tissue evidence="1">Muscle</tissue>
    </source>
</reference>
<reference evidence="1 2" key="1">
    <citation type="submission" date="2019-04" db="EMBL/GenBank/DDBJ databases">
        <title>Draft genome of the big-headed turtle Platysternon megacephalum.</title>
        <authorList>
            <person name="Gong S."/>
        </authorList>
    </citation>
    <scope>NUCLEOTIDE SEQUENCE [LARGE SCALE GENOMIC DNA]</scope>
    <source>
        <strain evidence="1">DO16091913</strain>
        <tissue evidence="1">Muscle</tissue>
    </source>
</reference>
<protein>
    <submittedName>
        <fullName evidence="1">Protein TANC2</fullName>
    </submittedName>
</protein>
<proteinExistence type="predicted"/>
<keyword evidence="2" id="KW-1185">Reference proteome</keyword>
<dbReference type="EMBL" id="QXTE01000035">
    <property type="protein sequence ID" value="TFK11198.1"/>
    <property type="molecule type" value="Genomic_DNA"/>
</dbReference>
<dbReference type="Proteomes" id="UP000297703">
    <property type="component" value="Unassembled WGS sequence"/>
</dbReference>
<dbReference type="AlphaFoldDB" id="A0A4D9EVM1"/>
<gene>
    <name evidence="1" type="ORF">DR999_PMT05600</name>
</gene>
<evidence type="ECO:0000313" key="1">
    <source>
        <dbReference type="EMBL" id="TFK11198.1"/>
    </source>
</evidence>